<feature type="transmembrane region" description="Helical" evidence="1">
    <location>
        <begin position="26"/>
        <end position="50"/>
    </location>
</feature>
<keyword evidence="1" id="KW-1133">Transmembrane helix</keyword>
<dbReference type="EMBL" id="AMCI01000740">
    <property type="protein sequence ID" value="EJX07972.1"/>
    <property type="molecule type" value="Genomic_DNA"/>
</dbReference>
<keyword evidence="1" id="KW-0812">Transmembrane</keyword>
<organism evidence="2">
    <name type="scientific">gut metagenome</name>
    <dbReference type="NCBI Taxonomy" id="749906"/>
    <lineage>
        <taxon>unclassified sequences</taxon>
        <taxon>metagenomes</taxon>
        <taxon>organismal metagenomes</taxon>
    </lineage>
</organism>
<comment type="caution">
    <text evidence="2">The sequence shown here is derived from an EMBL/GenBank/DDBJ whole genome shotgun (WGS) entry which is preliminary data.</text>
</comment>
<dbReference type="AlphaFoldDB" id="J9GJS5"/>
<evidence type="ECO:0000313" key="2">
    <source>
        <dbReference type="EMBL" id="EJX07972.1"/>
    </source>
</evidence>
<name>J9GJS5_9ZZZZ</name>
<feature type="non-terminal residue" evidence="2">
    <location>
        <position position="1"/>
    </location>
</feature>
<accession>J9GJS5</accession>
<keyword evidence="1" id="KW-0472">Membrane</keyword>
<reference evidence="2" key="1">
    <citation type="journal article" date="2012" name="PLoS ONE">
        <title>Gene sets for utilization of primary and secondary nutrition supplies in the distal gut of endangered iberian lynx.</title>
        <authorList>
            <person name="Alcaide M."/>
            <person name="Messina E."/>
            <person name="Richter M."/>
            <person name="Bargiela R."/>
            <person name="Peplies J."/>
            <person name="Huws S.A."/>
            <person name="Newbold C.J."/>
            <person name="Golyshin P.N."/>
            <person name="Simon M.A."/>
            <person name="Lopez G."/>
            <person name="Yakimov M.M."/>
            <person name="Ferrer M."/>
        </authorList>
    </citation>
    <scope>NUCLEOTIDE SEQUENCE</scope>
</reference>
<evidence type="ECO:0000256" key="1">
    <source>
        <dbReference type="SAM" id="Phobius"/>
    </source>
</evidence>
<proteinExistence type="predicted"/>
<sequence>KGYSFKLSLSTGVYSSRLLTYSLNPILQIAIDNFGLHKAVYAIMMAVLFLNGTLNKKRRMQNCMYGV</sequence>
<gene>
    <name evidence="2" type="ORF">EVA_03905</name>
</gene>
<protein>
    <submittedName>
        <fullName evidence="2">Uncharacterized protein</fullName>
    </submittedName>
</protein>